<dbReference type="InterPro" id="IPR010985">
    <property type="entry name" value="Ribbon_hlx_hlx"/>
</dbReference>
<accession>A0AAU8P8B5</accession>
<protein>
    <submittedName>
        <fullName evidence="1">CopG-like domain-containing protein DNA-binding protein</fullName>
    </submittedName>
</protein>
<dbReference type="AlphaFoldDB" id="A0AAU8P8B5"/>
<dbReference type="GO" id="GO:0003677">
    <property type="term" value="F:DNA binding"/>
    <property type="evidence" value="ECO:0007669"/>
    <property type="project" value="UniProtKB-KW"/>
</dbReference>
<proteinExistence type="predicted"/>
<dbReference type="EMBL" id="CP002770">
    <property type="protein sequence ID" value="AEG13876.1"/>
    <property type="molecule type" value="Genomic_DNA"/>
</dbReference>
<dbReference type="GO" id="GO:0006355">
    <property type="term" value="P:regulation of DNA-templated transcription"/>
    <property type="evidence" value="ECO:0007669"/>
    <property type="project" value="InterPro"/>
</dbReference>
<sequence>MQQCLTFGVINMEHVRTTIRMPTSLLKSIEEVRNPEEFPTLSDFVRSAVERYVKELKRKKLAEECRRLAEEEDLAAWAEADFSEHIERMARAERGEL</sequence>
<dbReference type="Proteomes" id="UP000009229">
    <property type="component" value="Chromosome"/>
</dbReference>
<dbReference type="CDD" id="cd22231">
    <property type="entry name" value="RHH_NikR_HicB-like"/>
    <property type="match status" value="1"/>
</dbReference>
<evidence type="ECO:0000313" key="2">
    <source>
        <dbReference type="Proteomes" id="UP000009229"/>
    </source>
</evidence>
<organism evidence="1 2">
    <name type="scientific">Desulfofundulus kuznetsovii (strain DSM 6115 / VKM B-1805 / 17)</name>
    <name type="common">Desulfotomaculum kuznetsovii</name>
    <dbReference type="NCBI Taxonomy" id="760568"/>
    <lineage>
        <taxon>Bacteria</taxon>
        <taxon>Bacillati</taxon>
        <taxon>Bacillota</taxon>
        <taxon>Clostridia</taxon>
        <taxon>Eubacteriales</taxon>
        <taxon>Peptococcaceae</taxon>
        <taxon>Desulfofundulus</taxon>
    </lineage>
</organism>
<gene>
    <name evidence="1" type="ordered locus">Desku_0239</name>
</gene>
<dbReference type="InterPro" id="IPR013321">
    <property type="entry name" value="Arc_rbn_hlx_hlx"/>
</dbReference>
<dbReference type="Gene3D" id="1.10.1220.10">
    <property type="entry name" value="Met repressor-like"/>
    <property type="match status" value="1"/>
</dbReference>
<reference evidence="2" key="1">
    <citation type="submission" date="2011-05" db="EMBL/GenBank/DDBJ databases">
        <title>Complete sequence of Desulfotomaculum kuznetsovii DSM 6115.</title>
        <authorList>
            <person name="Lucas S."/>
            <person name="Han J."/>
            <person name="Lapidus A."/>
            <person name="Cheng J.-F."/>
            <person name="Goodwin L."/>
            <person name="Pitluck S."/>
            <person name="Peters L."/>
            <person name="Mikhailova N."/>
            <person name="Lu M."/>
            <person name="Saunders E."/>
            <person name="Han C."/>
            <person name="Tapia R."/>
            <person name="Land M."/>
            <person name="Hauser L."/>
            <person name="Kyrpides N."/>
            <person name="Ivanova N."/>
            <person name="Pagani I."/>
            <person name="Nazina T."/>
            <person name="Ivanova A."/>
            <person name="Parshina S."/>
            <person name="Kuever J."/>
            <person name="Muyzer G."/>
            <person name="Plugge C."/>
            <person name="Stams A."/>
            <person name="Woyke T."/>
        </authorList>
    </citation>
    <scope>NUCLEOTIDE SEQUENCE [LARGE SCALE GENOMIC DNA]</scope>
    <source>
        <strain evidence="2">DSM 6115 / VKM B-1805 / 17</strain>
    </source>
</reference>
<dbReference type="KEGG" id="dku:Desku_0239"/>
<evidence type="ECO:0000313" key="1">
    <source>
        <dbReference type="EMBL" id="AEG13876.1"/>
    </source>
</evidence>
<name>A0AAU8P8B5_DESK7</name>
<keyword evidence="2" id="KW-1185">Reference proteome</keyword>
<dbReference type="SUPFAM" id="SSF47598">
    <property type="entry name" value="Ribbon-helix-helix"/>
    <property type="match status" value="1"/>
</dbReference>
<keyword evidence="1" id="KW-0238">DNA-binding</keyword>